<accession>A0A414CL02</accession>
<sequence length="213" mass="24285">MENLDKIVDLITDRLMDKIQVETHKASVFVIGAFDIPEIVSKEGYQVVKQSSSADIILVESIGFDAMMRIASLCPLNADEAVVIKSLLKGKKVLVPVESFDFHQFKQTSKALLFQDLQEQYEKLLRYGVQFYKKEELLSLLEESTCGENNKPLNDVTKNETQPKSVEKVGLLTEKKLIEMNLSDHDRIRIKKGMIVTALAKDYLKRHNIIIEE</sequence>
<reference evidence="1 2" key="1">
    <citation type="submission" date="2018-08" db="EMBL/GenBank/DDBJ databases">
        <title>A genome reference for cultivated species of the human gut microbiota.</title>
        <authorList>
            <person name="Zou Y."/>
            <person name="Xue W."/>
            <person name="Luo G."/>
        </authorList>
    </citation>
    <scope>NUCLEOTIDE SEQUENCE [LARGE SCALE GENOMIC DNA]</scope>
    <source>
        <strain evidence="1 2">AM33-3BH</strain>
    </source>
</reference>
<evidence type="ECO:0000313" key="1">
    <source>
        <dbReference type="EMBL" id="RHC95611.1"/>
    </source>
</evidence>
<proteinExistence type="predicted"/>
<dbReference type="EMBL" id="QSIO01000001">
    <property type="protein sequence ID" value="RHC95611.1"/>
    <property type="molecule type" value="Genomic_DNA"/>
</dbReference>
<dbReference type="Proteomes" id="UP000285773">
    <property type="component" value="Unassembled WGS sequence"/>
</dbReference>
<comment type="caution">
    <text evidence="1">The sequence shown here is derived from an EMBL/GenBank/DDBJ whole genome shotgun (WGS) entry which is preliminary data.</text>
</comment>
<dbReference type="RefSeq" id="WP_118094967.1">
    <property type="nucleotide sequence ID" value="NZ_JADMUA010000003.1"/>
</dbReference>
<dbReference type="AlphaFoldDB" id="A0A414CL02"/>
<organism evidence="1 2">
    <name type="scientific">Streptococcus parasanguinis</name>
    <dbReference type="NCBI Taxonomy" id="1318"/>
    <lineage>
        <taxon>Bacteria</taxon>
        <taxon>Bacillati</taxon>
        <taxon>Bacillota</taxon>
        <taxon>Bacilli</taxon>
        <taxon>Lactobacillales</taxon>
        <taxon>Streptococcaceae</taxon>
        <taxon>Streptococcus</taxon>
    </lineage>
</organism>
<protein>
    <submittedName>
        <fullName evidence="1">Ethanolamine utilization protein</fullName>
    </submittedName>
</protein>
<name>A0A414CL02_STRPA</name>
<dbReference type="InterPro" id="IPR013372">
    <property type="entry name" value="Eut_put"/>
</dbReference>
<dbReference type="PIRSF" id="PIRSF034981">
    <property type="entry name" value="Eut_put"/>
    <property type="match status" value="1"/>
</dbReference>
<evidence type="ECO:0000313" key="2">
    <source>
        <dbReference type="Proteomes" id="UP000285773"/>
    </source>
</evidence>
<gene>
    <name evidence="1" type="ORF">DW820_00280</name>
</gene>